<dbReference type="InterPro" id="IPR029058">
    <property type="entry name" value="AB_hydrolase_fold"/>
</dbReference>
<reference evidence="4 5" key="1">
    <citation type="submission" date="2021-06" db="EMBL/GenBank/DDBJ databases">
        <title>Actinomycetes sequencing.</title>
        <authorList>
            <person name="Shan Q."/>
        </authorList>
    </citation>
    <scope>NUCLEOTIDE SEQUENCE [LARGE SCALE GENOMIC DNA]</scope>
    <source>
        <strain evidence="4 5">NEAU-G5</strain>
    </source>
</reference>
<dbReference type="Proteomes" id="UP000733379">
    <property type="component" value="Unassembled WGS sequence"/>
</dbReference>
<dbReference type="PANTHER" id="PTHR48081">
    <property type="entry name" value="AB HYDROLASE SUPERFAMILY PROTEIN C4A8.06C"/>
    <property type="match status" value="1"/>
</dbReference>
<dbReference type="GO" id="GO:0016787">
    <property type="term" value="F:hydrolase activity"/>
    <property type="evidence" value="ECO:0007669"/>
    <property type="project" value="UniProtKB-KW"/>
</dbReference>
<comment type="caution">
    <text evidence="4">The sequence shown here is derived from an EMBL/GenBank/DDBJ whole genome shotgun (WGS) entry which is preliminary data.</text>
</comment>
<evidence type="ECO:0000256" key="1">
    <source>
        <dbReference type="ARBA" id="ARBA00010515"/>
    </source>
</evidence>
<evidence type="ECO:0000313" key="4">
    <source>
        <dbReference type="EMBL" id="MBU3065784.1"/>
    </source>
</evidence>
<proteinExistence type="inferred from homology"/>
<dbReference type="InterPro" id="IPR050300">
    <property type="entry name" value="GDXG_lipolytic_enzyme"/>
</dbReference>
<dbReference type="RefSeq" id="WP_215921803.1">
    <property type="nucleotide sequence ID" value="NZ_JAHKNI010000012.1"/>
</dbReference>
<keyword evidence="2 4" id="KW-0378">Hydrolase</keyword>
<evidence type="ECO:0000256" key="2">
    <source>
        <dbReference type="ARBA" id="ARBA00022801"/>
    </source>
</evidence>
<dbReference type="Gene3D" id="3.40.50.1820">
    <property type="entry name" value="alpha/beta hydrolase"/>
    <property type="match status" value="1"/>
</dbReference>
<evidence type="ECO:0000313" key="5">
    <source>
        <dbReference type="Proteomes" id="UP000733379"/>
    </source>
</evidence>
<evidence type="ECO:0000259" key="3">
    <source>
        <dbReference type="Pfam" id="PF07859"/>
    </source>
</evidence>
<dbReference type="EMBL" id="JAHKNI010000012">
    <property type="protein sequence ID" value="MBU3065784.1"/>
    <property type="molecule type" value="Genomic_DNA"/>
</dbReference>
<keyword evidence="5" id="KW-1185">Reference proteome</keyword>
<dbReference type="PANTHER" id="PTHR48081:SF30">
    <property type="entry name" value="ACETYL-HYDROLASE LIPR-RELATED"/>
    <property type="match status" value="1"/>
</dbReference>
<gene>
    <name evidence="4" type="ORF">KO481_30195</name>
</gene>
<name>A0ABS6B6B0_9NOCA</name>
<dbReference type="Pfam" id="PF07859">
    <property type="entry name" value="Abhydrolase_3"/>
    <property type="match status" value="1"/>
</dbReference>
<sequence length="301" mass="31212">MSKAQRAAVHQAVRDYELDFSGDLAVARQRLHELQTSRPLPEDVRIAPTELGGVPAIAVTIDGIDGPNVVLHFHGGGYVAGSASDAAPLVSELIRHARARAVSADYRLAPEHQYPAAVDDALAAYRALLDSGVPAARIAFAGESAGGNLVLATLLAAKAAGVPQPAAAVVLSAWVDMTNSADSMNSRKAIDPSLTPADLAVCAERYVGAADRTDPLISPLFGDLTGLAPLLIQVGGDEILLDDSTRLAARAASANVPVQLDVTPEVPHVFQGMSAVLDEAGAALDRVAIFLQRNWTEAAAA</sequence>
<protein>
    <submittedName>
        <fullName evidence="4">Alpha/beta hydrolase</fullName>
    </submittedName>
</protein>
<organism evidence="4 5">
    <name type="scientific">Nocardia albiluteola</name>
    <dbReference type="NCBI Taxonomy" id="2842303"/>
    <lineage>
        <taxon>Bacteria</taxon>
        <taxon>Bacillati</taxon>
        <taxon>Actinomycetota</taxon>
        <taxon>Actinomycetes</taxon>
        <taxon>Mycobacteriales</taxon>
        <taxon>Nocardiaceae</taxon>
        <taxon>Nocardia</taxon>
    </lineage>
</organism>
<accession>A0ABS6B6B0</accession>
<dbReference type="InterPro" id="IPR013094">
    <property type="entry name" value="AB_hydrolase_3"/>
</dbReference>
<dbReference type="SUPFAM" id="SSF53474">
    <property type="entry name" value="alpha/beta-Hydrolases"/>
    <property type="match status" value="1"/>
</dbReference>
<feature type="domain" description="Alpha/beta hydrolase fold-3" evidence="3">
    <location>
        <begin position="70"/>
        <end position="271"/>
    </location>
</feature>
<comment type="similarity">
    <text evidence="1">Belongs to the 'GDXG' lipolytic enzyme family.</text>
</comment>